<evidence type="ECO:0000313" key="3">
    <source>
        <dbReference type="EMBL" id="ELZ39504.1"/>
    </source>
</evidence>
<dbReference type="AlphaFoldDB" id="M0DZL1"/>
<evidence type="ECO:0000256" key="2">
    <source>
        <dbReference type="SAM" id="Phobius"/>
    </source>
</evidence>
<dbReference type="PATRIC" id="fig|1227485.3.peg.813"/>
<organism evidence="3 4">
    <name type="scientific">Halorubrum tebenquichense DSM 14210</name>
    <dbReference type="NCBI Taxonomy" id="1227485"/>
    <lineage>
        <taxon>Archaea</taxon>
        <taxon>Methanobacteriati</taxon>
        <taxon>Methanobacteriota</taxon>
        <taxon>Stenosarchaea group</taxon>
        <taxon>Halobacteria</taxon>
        <taxon>Halobacteriales</taxon>
        <taxon>Haloferacaceae</taxon>
        <taxon>Halorubrum</taxon>
    </lineage>
</organism>
<dbReference type="OrthoDB" id="331622at2157"/>
<accession>M0DZL1</accession>
<feature type="transmembrane region" description="Helical" evidence="2">
    <location>
        <begin position="77"/>
        <end position="104"/>
    </location>
</feature>
<proteinExistence type="predicted"/>
<keyword evidence="4" id="KW-1185">Reference proteome</keyword>
<sequence>MTGGETASGEAAGGETASGEATDGTGGPGSASLRRILLGETGFECATVWSAVGFALSYVAFDATAAAGVGAPATAGVLAAVTALGALGFAATGGGVLPTVLLAYGPLAGTLLRAAGPTPYASPLEADGPSLLAVAEPLGVAVAAALAIGVAAAVVGYAVGRSAD</sequence>
<dbReference type="EMBL" id="AOJD01000027">
    <property type="protein sequence ID" value="ELZ39504.1"/>
    <property type="molecule type" value="Genomic_DNA"/>
</dbReference>
<feature type="transmembrane region" description="Helical" evidence="2">
    <location>
        <begin position="48"/>
        <end position="70"/>
    </location>
</feature>
<evidence type="ECO:0000313" key="4">
    <source>
        <dbReference type="Proteomes" id="UP000011523"/>
    </source>
</evidence>
<feature type="region of interest" description="Disordered" evidence="1">
    <location>
        <begin position="1"/>
        <end position="28"/>
    </location>
</feature>
<feature type="transmembrane region" description="Helical" evidence="2">
    <location>
        <begin position="138"/>
        <end position="159"/>
    </location>
</feature>
<dbReference type="RefSeq" id="WP_006628553.1">
    <property type="nucleotide sequence ID" value="NZ_AOJD01000027.1"/>
</dbReference>
<name>M0DZL1_9EURY</name>
<gene>
    <name evidence="3" type="ORF">C472_04298</name>
</gene>
<reference evidence="3 4" key="1">
    <citation type="journal article" date="2014" name="PLoS Genet.">
        <title>Phylogenetically driven sequencing of extremely halophilic archaea reveals strategies for static and dynamic osmo-response.</title>
        <authorList>
            <person name="Becker E.A."/>
            <person name="Seitzer P.M."/>
            <person name="Tritt A."/>
            <person name="Larsen D."/>
            <person name="Krusor M."/>
            <person name="Yao A.I."/>
            <person name="Wu D."/>
            <person name="Madern D."/>
            <person name="Eisen J.A."/>
            <person name="Darling A.E."/>
            <person name="Facciotti M.T."/>
        </authorList>
    </citation>
    <scope>NUCLEOTIDE SEQUENCE [LARGE SCALE GENOMIC DNA]</scope>
    <source>
        <strain evidence="3 4">DSM 14210</strain>
    </source>
</reference>
<protein>
    <submittedName>
        <fullName evidence="3">Uncharacterized protein</fullName>
    </submittedName>
</protein>
<keyword evidence="2" id="KW-0812">Transmembrane</keyword>
<comment type="caution">
    <text evidence="3">The sequence shown here is derived from an EMBL/GenBank/DDBJ whole genome shotgun (WGS) entry which is preliminary data.</text>
</comment>
<feature type="compositionally biased region" description="Low complexity" evidence="1">
    <location>
        <begin position="1"/>
        <end position="23"/>
    </location>
</feature>
<keyword evidence="2" id="KW-0472">Membrane</keyword>
<dbReference type="Proteomes" id="UP000011523">
    <property type="component" value="Unassembled WGS sequence"/>
</dbReference>
<evidence type="ECO:0000256" key="1">
    <source>
        <dbReference type="SAM" id="MobiDB-lite"/>
    </source>
</evidence>
<keyword evidence="2" id="KW-1133">Transmembrane helix</keyword>